<accession>A0A9N9J6R6</accession>
<name>A0A9N9J6R6_9GLOM</name>
<evidence type="ECO:0000313" key="3">
    <source>
        <dbReference type="Proteomes" id="UP000789570"/>
    </source>
</evidence>
<protein>
    <submittedName>
        <fullName evidence="2">9335_t:CDS:1</fullName>
    </submittedName>
</protein>
<dbReference type="EMBL" id="CAJVPQ010023118">
    <property type="protein sequence ID" value="CAG8762054.1"/>
    <property type="molecule type" value="Genomic_DNA"/>
</dbReference>
<proteinExistence type="predicted"/>
<dbReference type="AlphaFoldDB" id="A0A9N9J6R6"/>
<keyword evidence="3" id="KW-1185">Reference proteome</keyword>
<feature type="region of interest" description="Disordered" evidence="1">
    <location>
        <begin position="40"/>
        <end position="64"/>
    </location>
</feature>
<sequence>ESFVTVLPEETSTIEVDPVEESLSNNHNKGKTPEIIASTSTASENAVLKPTNSVNESFDASEIP</sequence>
<gene>
    <name evidence="2" type="ORF">FCALED_LOCUS16996</name>
</gene>
<evidence type="ECO:0000313" key="2">
    <source>
        <dbReference type="EMBL" id="CAG8762054.1"/>
    </source>
</evidence>
<comment type="caution">
    <text evidence="2">The sequence shown here is derived from an EMBL/GenBank/DDBJ whole genome shotgun (WGS) entry which is preliminary data.</text>
</comment>
<reference evidence="2" key="1">
    <citation type="submission" date="2021-06" db="EMBL/GenBank/DDBJ databases">
        <authorList>
            <person name="Kallberg Y."/>
            <person name="Tangrot J."/>
            <person name="Rosling A."/>
        </authorList>
    </citation>
    <scope>NUCLEOTIDE SEQUENCE</scope>
    <source>
        <strain evidence="2">UK204</strain>
    </source>
</reference>
<organism evidence="2 3">
    <name type="scientific">Funneliformis caledonium</name>
    <dbReference type="NCBI Taxonomy" id="1117310"/>
    <lineage>
        <taxon>Eukaryota</taxon>
        <taxon>Fungi</taxon>
        <taxon>Fungi incertae sedis</taxon>
        <taxon>Mucoromycota</taxon>
        <taxon>Glomeromycotina</taxon>
        <taxon>Glomeromycetes</taxon>
        <taxon>Glomerales</taxon>
        <taxon>Glomeraceae</taxon>
        <taxon>Funneliformis</taxon>
    </lineage>
</organism>
<feature type="non-terminal residue" evidence="2">
    <location>
        <position position="1"/>
    </location>
</feature>
<evidence type="ECO:0000256" key="1">
    <source>
        <dbReference type="SAM" id="MobiDB-lite"/>
    </source>
</evidence>
<dbReference type="Proteomes" id="UP000789570">
    <property type="component" value="Unassembled WGS sequence"/>
</dbReference>
<feature type="compositionally biased region" description="Polar residues" evidence="1">
    <location>
        <begin position="40"/>
        <end position="58"/>
    </location>
</feature>